<protein>
    <submittedName>
        <fullName evidence="1">Uncharacterized protein</fullName>
    </submittedName>
</protein>
<evidence type="ECO:0000313" key="2">
    <source>
        <dbReference type="Proteomes" id="UP000829398"/>
    </source>
</evidence>
<accession>A0ACB8N5F2</accession>
<gene>
    <name evidence="1" type="ORF">KPL71_004301</name>
</gene>
<name>A0ACB8N5F2_CITSI</name>
<reference evidence="2" key="1">
    <citation type="journal article" date="2023" name="Hortic. Res.">
        <title>A chromosome-level phased genome enabling allele-level studies in sweet orange: a case study on citrus Huanglongbing tolerance.</title>
        <authorList>
            <person name="Wu B."/>
            <person name="Yu Q."/>
            <person name="Deng Z."/>
            <person name="Duan Y."/>
            <person name="Luo F."/>
            <person name="Gmitter F. Jr."/>
        </authorList>
    </citation>
    <scope>NUCLEOTIDE SEQUENCE [LARGE SCALE GENOMIC DNA]</scope>
    <source>
        <strain evidence="2">cv. Valencia</strain>
    </source>
</reference>
<dbReference type="Proteomes" id="UP000829398">
    <property type="component" value="Chromosome 2"/>
</dbReference>
<proteinExistence type="predicted"/>
<organism evidence="1 2">
    <name type="scientific">Citrus sinensis</name>
    <name type="common">Sweet orange</name>
    <name type="synonym">Citrus aurantium var. sinensis</name>
    <dbReference type="NCBI Taxonomy" id="2711"/>
    <lineage>
        <taxon>Eukaryota</taxon>
        <taxon>Viridiplantae</taxon>
        <taxon>Streptophyta</taxon>
        <taxon>Embryophyta</taxon>
        <taxon>Tracheophyta</taxon>
        <taxon>Spermatophyta</taxon>
        <taxon>Magnoliopsida</taxon>
        <taxon>eudicotyledons</taxon>
        <taxon>Gunneridae</taxon>
        <taxon>Pentapetalae</taxon>
        <taxon>rosids</taxon>
        <taxon>malvids</taxon>
        <taxon>Sapindales</taxon>
        <taxon>Rutaceae</taxon>
        <taxon>Aurantioideae</taxon>
        <taxon>Citrus</taxon>
    </lineage>
</organism>
<sequence>MQHMELEINNKLAHIEEILSKLAESFNTSKDAPSINNNIATSRPNREDNDDRRQQFQSKVANMKFPHYAGDDPIEKFNRVNQLFEYQESTEDQKVRFGPTDCEDFDEALSRVKQTGTLRDYQKEFERLGNRVQGWTQKALVDTFMDGLKPEISEEIWLFRPRTLKKAISLARIRDKQLQRQKSMQKLLQKYAELFQEQKQLPPTREIDHRITLKERAEPINLEVLYRLLNEVTVKDIFLIPTVEDMLDELHGAAYVTKPNLRVGKCNFGQQELEYLGHFVTCHGVKMDEKKIAAMVSWPQPHNILELRGFLGLIGYCRKFVRGYGLLARNRCVRRWHWGSTTAKRKSHNLHELSFGSLKKGLVNVCEGNVGSGKGRVNEETLFIEHYEGEIKNAALEDDYMTKITQLAATQPDSPYTSLQEYVRKCETCQKTKVETLQPTGLLQSLPIPCQVWEDITLDFIKRLPNSQGRDTILAVVDMLSRYAHFMSLSHPFIVKSVAEKFVEGVVKLHGMPKTIVSDQDPIFISKFWQEFFTMSRTKLKISAPYHPQTDGQTEVVNRCLE</sequence>
<dbReference type="EMBL" id="CM039171">
    <property type="protein sequence ID" value="KAH9792829.1"/>
    <property type="molecule type" value="Genomic_DNA"/>
</dbReference>
<evidence type="ECO:0000313" key="1">
    <source>
        <dbReference type="EMBL" id="KAH9792829.1"/>
    </source>
</evidence>
<keyword evidence="2" id="KW-1185">Reference proteome</keyword>
<comment type="caution">
    <text evidence="1">The sequence shown here is derived from an EMBL/GenBank/DDBJ whole genome shotgun (WGS) entry which is preliminary data.</text>
</comment>